<dbReference type="EMBL" id="LT960614">
    <property type="protein sequence ID" value="SON57765.1"/>
    <property type="molecule type" value="Genomic_DNA"/>
</dbReference>
<keyword evidence="2" id="KW-0812">Transmembrane</keyword>
<sequence>MMTDISNHMIDQDSSAPAADPVPVASEPAVPHRTLEICFLAFVGLLVLAAFVEAFSYKLVSSRTPFVIMVPLLILIGVQALRLRRAGAMSDVFSNLGHALGGRIPEFSKLAVLSGVFTCTIAIIWTLGHYVGTFFLIVFLSRVLARERLWLALALAVGTTAVLFALFEYGFGIELYRGLLYRYLNGYRVF</sequence>
<gene>
    <name evidence="3" type="ORF">HDIA_4224</name>
</gene>
<evidence type="ECO:0000256" key="1">
    <source>
        <dbReference type="SAM" id="MobiDB-lite"/>
    </source>
</evidence>
<keyword evidence="2" id="KW-1133">Transmembrane helix</keyword>
<dbReference type="OrthoDB" id="7863779at2"/>
<feature type="transmembrane region" description="Helical" evidence="2">
    <location>
        <begin position="110"/>
        <end position="137"/>
    </location>
</feature>
<organism evidence="3 4">
    <name type="scientific">Hartmannibacter diazotrophicus</name>
    <dbReference type="NCBI Taxonomy" id="1482074"/>
    <lineage>
        <taxon>Bacteria</taxon>
        <taxon>Pseudomonadati</taxon>
        <taxon>Pseudomonadota</taxon>
        <taxon>Alphaproteobacteria</taxon>
        <taxon>Hyphomicrobiales</taxon>
        <taxon>Pleomorphomonadaceae</taxon>
        <taxon>Hartmannibacter</taxon>
    </lineage>
</organism>
<evidence type="ECO:0000313" key="4">
    <source>
        <dbReference type="Proteomes" id="UP000223606"/>
    </source>
</evidence>
<dbReference type="Proteomes" id="UP000223606">
    <property type="component" value="Chromosome 1"/>
</dbReference>
<dbReference type="RefSeq" id="WP_099557967.1">
    <property type="nucleotide sequence ID" value="NZ_LT960614.1"/>
</dbReference>
<evidence type="ECO:0000256" key="2">
    <source>
        <dbReference type="SAM" id="Phobius"/>
    </source>
</evidence>
<feature type="transmembrane region" description="Helical" evidence="2">
    <location>
        <begin position="149"/>
        <end position="167"/>
    </location>
</feature>
<proteinExistence type="predicted"/>
<feature type="region of interest" description="Disordered" evidence="1">
    <location>
        <begin position="1"/>
        <end position="23"/>
    </location>
</feature>
<feature type="transmembrane region" description="Helical" evidence="2">
    <location>
        <begin position="63"/>
        <end position="81"/>
    </location>
</feature>
<name>A0A2C9DDS4_9HYPH</name>
<feature type="compositionally biased region" description="Low complexity" evidence="1">
    <location>
        <begin position="12"/>
        <end position="23"/>
    </location>
</feature>
<accession>A0A2C9DDS4</accession>
<evidence type="ECO:0000313" key="3">
    <source>
        <dbReference type="EMBL" id="SON57765.1"/>
    </source>
</evidence>
<dbReference type="KEGG" id="hdi:HDIA_4224"/>
<protein>
    <submittedName>
        <fullName evidence="3">Tripartite tricarboxylate transporter TctB family protein</fullName>
    </submittedName>
</protein>
<keyword evidence="2" id="KW-0472">Membrane</keyword>
<reference evidence="4" key="1">
    <citation type="submission" date="2017-09" db="EMBL/GenBank/DDBJ databases">
        <title>Genome sequence of Nannocystis excedens DSM 71.</title>
        <authorList>
            <person name="Blom J."/>
        </authorList>
    </citation>
    <scope>NUCLEOTIDE SEQUENCE [LARGE SCALE GENOMIC DNA]</scope>
    <source>
        <strain evidence="4">type strain: E19</strain>
    </source>
</reference>
<keyword evidence="4" id="KW-1185">Reference proteome</keyword>
<dbReference type="AlphaFoldDB" id="A0A2C9DDS4"/>
<feature type="transmembrane region" description="Helical" evidence="2">
    <location>
        <begin position="37"/>
        <end position="57"/>
    </location>
</feature>